<feature type="non-terminal residue" evidence="2">
    <location>
        <position position="120"/>
    </location>
</feature>
<reference evidence="2 3" key="1">
    <citation type="journal article" date="2014" name="Agronomy (Basel)">
        <title>A Draft Genome Sequence for Ensete ventricosum, the Drought-Tolerant Tree Against Hunger.</title>
        <authorList>
            <person name="Harrison J."/>
            <person name="Moore K.A."/>
            <person name="Paszkiewicz K."/>
            <person name="Jones T."/>
            <person name="Grant M."/>
            <person name="Ambacheew D."/>
            <person name="Muzemil S."/>
            <person name="Studholme D.J."/>
        </authorList>
    </citation>
    <scope>NUCLEOTIDE SEQUENCE [LARGE SCALE GENOMIC DNA]</scope>
</reference>
<protein>
    <submittedName>
        <fullName evidence="2">Uncharacterized protein</fullName>
    </submittedName>
</protein>
<evidence type="ECO:0000313" key="2">
    <source>
        <dbReference type="EMBL" id="RRT56375.1"/>
    </source>
</evidence>
<dbReference type="Proteomes" id="UP000287651">
    <property type="component" value="Unassembled WGS sequence"/>
</dbReference>
<feature type="compositionally biased region" description="Polar residues" evidence="1">
    <location>
        <begin position="8"/>
        <end position="21"/>
    </location>
</feature>
<evidence type="ECO:0000256" key="1">
    <source>
        <dbReference type="SAM" id="MobiDB-lite"/>
    </source>
</evidence>
<gene>
    <name evidence="2" type="ORF">B296_00013723</name>
</gene>
<comment type="caution">
    <text evidence="2">The sequence shown here is derived from an EMBL/GenBank/DDBJ whole genome shotgun (WGS) entry which is preliminary data.</text>
</comment>
<name>A0A426YXC9_ENSVE</name>
<proteinExistence type="predicted"/>
<dbReference type="AlphaFoldDB" id="A0A426YXC9"/>
<feature type="region of interest" description="Disordered" evidence="1">
    <location>
        <begin position="1"/>
        <end position="28"/>
    </location>
</feature>
<sequence>MGRPRSPQAHSGSTATSTSKVESCPRQLGGRVSIRGRCIRTARQPDCRCNAAWCAMPSPHTSTPTDSPYDSATPEVMAKHLGDQTHVPMPALQTGTEPAPPRGRNKCTSAQGFTYRSLPD</sequence>
<evidence type="ECO:0000313" key="3">
    <source>
        <dbReference type="Proteomes" id="UP000287651"/>
    </source>
</evidence>
<accession>A0A426YXC9</accession>
<feature type="region of interest" description="Disordered" evidence="1">
    <location>
        <begin position="87"/>
        <end position="120"/>
    </location>
</feature>
<organism evidence="2 3">
    <name type="scientific">Ensete ventricosum</name>
    <name type="common">Abyssinian banana</name>
    <name type="synonym">Musa ensete</name>
    <dbReference type="NCBI Taxonomy" id="4639"/>
    <lineage>
        <taxon>Eukaryota</taxon>
        <taxon>Viridiplantae</taxon>
        <taxon>Streptophyta</taxon>
        <taxon>Embryophyta</taxon>
        <taxon>Tracheophyta</taxon>
        <taxon>Spermatophyta</taxon>
        <taxon>Magnoliopsida</taxon>
        <taxon>Liliopsida</taxon>
        <taxon>Zingiberales</taxon>
        <taxon>Musaceae</taxon>
        <taxon>Ensete</taxon>
    </lineage>
</organism>
<dbReference type="EMBL" id="AMZH03009665">
    <property type="protein sequence ID" value="RRT56375.1"/>
    <property type="molecule type" value="Genomic_DNA"/>
</dbReference>